<accession>A0ABU2MLN3</accession>
<evidence type="ECO:0000313" key="3">
    <source>
        <dbReference type="Proteomes" id="UP001183246"/>
    </source>
</evidence>
<dbReference type="InterPro" id="IPR058593">
    <property type="entry name" value="ARB_07466-like_C"/>
</dbReference>
<gene>
    <name evidence="2" type="ORF">RM590_07715</name>
</gene>
<organism evidence="2 3">
    <name type="scientific">Streptomyces litchfieldiae</name>
    <dbReference type="NCBI Taxonomy" id="3075543"/>
    <lineage>
        <taxon>Bacteria</taxon>
        <taxon>Bacillati</taxon>
        <taxon>Actinomycetota</taxon>
        <taxon>Actinomycetes</taxon>
        <taxon>Kitasatosporales</taxon>
        <taxon>Streptomycetaceae</taxon>
        <taxon>Streptomyces</taxon>
    </lineage>
</organism>
<feature type="domain" description="ARB-07466-like C-terminal" evidence="1">
    <location>
        <begin position="230"/>
        <end position="280"/>
    </location>
</feature>
<dbReference type="Proteomes" id="UP001183246">
    <property type="component" value="Unassembled WGS sequence"/>
</dbReference>
<dbReference type="RefSeq" id="WP_311703639.1">
    <property type="nucleotide sequence ID" value="NZ_JAVREL010000003.1"/>
</dbReference>
<dbReference type="EMBL" id="JAVREL010000003">
    <property type="protein sequence ID" value="MDT0342513.1"/>
    <property type="molecule type" value="Genomic_DNA"/>
</dbReference>
<dbReference type="Pfam" id="PF26571">
    <property type="entry name" value="VldE"/>
    <property type="match status" value="1"/>
</dbReference>
<comment type="caution">
    <text evidence="2">The sequence shown here is derived from an EMBL/GenBank/DDBJ whole genome shotgun (WGS) entry which is preliminary data.</text>
</comment>
<name>A0ABU2MLN3_9ACTN</name>
<evidence type="ECO:0000259" key="1">
    <source>
        <dbReference type="Pfam" id="PF26571"/>
    </source>
</evidence>
<proteinExistence type="predicted"/>
<evidence type="ECO:0000313" key="2">
    <source>
        <dbReference type="EMBL" id="MDT0342513.1"/>
    </source>
</evidence>
<reference evidence="3" key="1">
    <citation type="submission" date="2023-07" db="EMBL/GenBank/DDBJ databases">
        <title>30 novel species of actinomycetes from the DSMZ collection.</title>
        <authorList>
            <person name="Nouioui I."/>
        </authorList>
    </citation>
    <scope>NUCLEOTIDE SEQUENCE [LARGE SCALE GENOMIC DNA]</scope>
    <source>
        <strain evidence="3">DSM 44938</strain>
    </source>
</reference>
<protein>
    <recommendedName>
        <fullName evidence="1">ARB-07466-like C-terminal domain-containing protein</fullName>
    </recommendedName>
</protein>
<sequence length="297" mass="32014">MPGPTTAKRSRRAARGAFATLVLLGIGGYAFVTLYDRDGSQGPPHCAVARADGERAFTLKPQQAANAATIEAVASARGLPERAVTIAIATAMQESSLRNLDYGDRDSLGLFQQRPSMGWGSEEQVMDPVYAAGAFYDRLVEVPSYETMPLTEAAQEVQRSAFPDEYAKHEEEAALLAAALTGRTPAALSCSWIVGAEQDGQPSEVYDRLVREFGEGVQPIGDGTQVTVPLRAGEETRRGWELAHWAVAHSAELGIARISYGNHLWEAESSADGWQEITEENVASSTDELRLSVFSPV</sequence>
<keyword evidence="3" id="KW-1185">Reference proteome</keyword>